<proteinExistence type="predicted"/>
<gene>
    <name evidence="2" type="ORF">NNL38_06885</name>
</gene>
<feature type="transmembrane region" description="Helical" evidence="1">
    <location>
        <begin position="139"/>
        <end position="159"/>
    </location>
</feature>
<evidence type="ECO:0000313" key="3">
    <source>
        <dbReference type="Proteomes" id="UP001057998"/>
    </source>
</evidence>
<feature type="transmembrane region" description="Helical" evidence="1">
    <location>
        <begin position="90"/>
        <end position="118"/>
    </location>
</feature>
<feature type="transmembrane region" description="Helical" evidence="1">
    <location>
        <begin position="12"/>
        <end position="36"/>
    </location>
</feature>
<name>A0ABY5GIJ1_9GAMM</name>
<accession>A0ABY5GIJ1</accession>
<dbReference type="Proteomes" id="UP001057998">
    <property type="component" value="Chromosome 1"/>
</dbReference>
<keyword evidence="1" id="KW-0472">Membrane</keyword>
<keyword evidence="1" id="KW-0812">Transmembrane</keyword>
<dbReference type="RefSeq" id="WP_255390272.1">
    <property type="nucleotide sequence ID" value="NZ_CP101508.1"/>
</dbReference>
<evidence type="ECO:0000313" key="2">
    <source>
        <dbReference type="EMBL" id="UTV28949.1"/>
    </source>
</evidence>
<dbReference type="EMBL" id="CP101508">
    <property type="protein sequence ID" value="UTV28949.1"/>
    <property type="molecule type" value="Genomic_DNA"/>
</dbReference>
<evidence type="ECO:0008006" key="4">
    <source>
        <dbReference type="Google" id="ProtNLM"/>
    </source>
</evidence>
<evidence type="ECO:0000256" key="1">
    <source>
        <dbReference type="SAM" id="Phobius"/>
    </source>
</evidence>
<sequence length="160" mass="18231">MGDFELLVLARVLHVSGVVMWIGGVAFVTTVLIPSLRKTTDADQRLALFEQLEGRFGLQAKLTTLITGVSGYYMLETLNAWDRYLHPQFWWMHLMTVVWGIFTLVLFVLEPLVLHRWFHQQAVKNSERAFVWLHRMHQGLLSLSLIAVFGAVAGANGYAF</sequence>
<reference evidence="2" key="1">
    <citation type="submission" date="2022-07" db="EMBL/GenBank/DDBJ databases">
        <title>Genome sequencing of Photobacterium atrarenae GJH2-4.</title>
        <authorList>
            <person name="Park S.-J."/>
        </authorList>
    </citation>
    <scope>NUCLEOTIDE SEQUENCE</scope>
    <source>
        <strain evidence="2">GJH2-4</strain>
    </source>
</reference>
<keyword evidence="1" id="KW-1133">Transmembrane helix</keyword>
<protein>
    <recommendedName>
        <fullName evidence="4">Copper resistance protein D domain-containing protein</fullName>
    </recommendedName>
</protein>
<organism evidence="2 3">
    <name type="scientific">Photobacterium atrarenae</name>
    <dbReference type="NCBI Taxonomy" id="865757"/>
    <lineage>
        <taxon>Bacteria</taxon>
        <taxon>Pseudomonadati</taxon>
        <taxon>Pseudomonadota</taxon>
        <taxon>Gammaproteobacteria</taxon>
        <taxon>Vibrionales</taxon>
        <taxon>Vibrionaceae</taxon>
        <taxon>Photobacterium</taxon>
    </lineage>
</organism>
<keyword evidence="3" id="KW-1185">Reference proteome</keyword>